<keyword evidence="1" id="KW-0812">Transmembrane</keyword>
<proteinExistence type="predicted"/>
<gene>
    <name evidence="2" type="ORF">CYNAS_LOCUS12382</name>
</gene>
<evidence type="ECO:0000256" key="1">
    <source>
        <dbReference type="SAM" id="Phobius"/>
    </source>
</evidence>
<organism evidence="2 3">
    <name type="scientific">Cylicocyclus nassatus</name>
    <name type="common">Nematode worm</name>
    <dbReference type="NCBI Taxonomy" id="53992"/>
    <lineage>
        <taxon>Eukaryota</taxon>
        <taxon>Metazoa</taxon>
        <taxon>Ecdysozoa</taxon>
        <taxon>Nematoda</taxon>
        <taxon>Chromadorea</taxon>
        <taxon>Rhabditida</taxon>
        <taxon>Rhabditina</taxon>
        <taxon>Rhabditomorpha</taxon>
        <taxon>Strongyloidea</taxon>
        <taxon>Strongylidae</taxon>
        <taxon>Cylicocyclus</taxon>
    </lineage>
</organism>
<sequence>MVWLRNTWSRRLDANSYARIVFDIISILVSPFGSSTFVKSGVRFHCFSVARILFFVHFFFVANRVRSGYKRWQEKELLDGLFSINVFYDWLTT</sequence>
<accession>A0AA36GXZ7</accession>
<keyword evidence="3" id="KW-1185">Reference proteome</keyword>
<dbReference type="Proteomes" id="UP001176961">
    <property type="component" value="Unassembled WGS sequence"/>
</dbReference>
<evidence type="ECO:0000313" key="2">
    <source>
        <dbReference type="EMBL" id="CAJ0600399.1"/>
    </source>
</evidence>
<keyword evidence="1" id="KW-0472">Membrane</keyword>
<name>A0AA36GXZ7_CYLNA</name>
<feature type="transmembrane region" description="Helical" evidence="1">
    <location>
        <begin position="20"/>
        <end position="38"/>
    </location>
</feature>
<keyword evidence="1" id="KW-1133">Transmembrane helix</keyword>
<reference evidence="2" key="1">
    <citation type="submission" date="2023-07" db="EMBL/GenBank/DDBJ databases">
        <authorList>
            <consortium name="CYATHOMIX"/>
        </authorList>
    </citation>
    <scope>NUCLEOTIDE SEQUENCE</scope>
    <source>
        <strain evidence="2">N/A</strain>
    </source>
</reference>
<comment type="caution">
    <text evidence="2">The sequence shown here is derived from an EMBL/GenBank/DDBJ whole genome shotgun (WGS) entry which is preliminary data.</text>
</comment>
<dbReference type="EMBL" id="CATQJL010000223">
    <property type="protein sequence ID" value="CAJ0600399.1"/>
    <property type="molecule type" value="Genomic_DNA"/>
</dbReference>
<feature type="transmembrane region" description="Helical" evidence="1">
    <location>
        <begin position="44"/>
        <end position="62"/>
    </location>
</feature>
<evidence type="ECO:0000313" key="3">
    <source>
        <dbReference type="Proteomes" id="UP001176961"/>
    </source>
</evidence>
<protein>
    <submittedName>
        <fullName evidence="2">Uncharacterized protein</fullName>
    </submittedName>
</protein>
<dbReference type="AlphaFoldDB" id="A0AA36GXZ7"/>